<dbReference type="CDD" id="cd04048">
    <property type="entry name" value="C2A_Copine"/>
    <property type="match status" value="1"/>
</dbReference>
<proteinExistence type="predicted"/>
<dbReference type="Proteomes" id="UP001217089">
    <property type="component" value="Unassembled WGS sequence"/>
</dbReference>
<evidence type="ECO:0000259" key="1">
    <source>
        <dbReference type="PROSITE" id="PS50004"/>
    </source>
</evidence>
<comment type="caution">
    <text evidence="2">The sequence shown here is derived from an EMBL/GenBank/DDBJ whole genome shotgun (WGS) entry which is preliminary data.</text>
</comment>
<dbReference type="InterPro" id="IPR010734">
    <property type="entry name" value="Copine_C"/>
</dbReference>
<sequence length="314" mass="35604">MANVNFQAGTAAVPATQVEISVSCRSFFGRTEMIKDNLNPDFVKKFVMNYFFEESQKLKFEIYDVDAQTTRLDAHDFLGRIECTLGEIVGSPSGKFEKPLSGPVKNNGQIIIRAEEMSNCKELIKLQFRASHLDKKDFFGKSDPYLVFYRANEDNSHDFIGEFMTNLRELSRGAGPNNQYPNFNPSNPYCQGINGVLQAYHNSLRNVQLYGPTNFSPVINHVSRYASDNASNTMNVLDGDEQRLSYNGRYAERDIVQFVPFREFMNNRYGNNMQLSQAALAKEVLAEIPDQFLSYMNKHNFKPTKLANASAPTS</sequence>
<feature type="domain" description="C2" evidence="1">
    <location>
        <begin position="1"/>
        <end position="100"/>
    </location>
</feature>
<dbReference type="InterPro" id="IPR035892">
    <property type="entry name" value="C2_domain_sf"/>
</dbReference>
<dbReference type="EMBL" id="JARBDR010000918">
    <property type="protein sequence ID" value="KAJ8301601.1"/>
    <property type="molecule type" value="Genomic_DNA"/>
</dbReference>
<keyword evidence="3" id="KW-1185">Reference proteome</keyword>
<organism evidence="2 3">
    <name type="scientific">Tegillarca granosa</name>
    <name type="common">Malaysian cockle</name>
    <name type="synonym">Anadara granosa</name>
    <dbReference type="NCBI Taxonomy" id="220873"/>
    <lineage>
        <taxon>Eukaryota</taxon>
        <taxon>Metazoa</taxon>
        <taxon>Spiralia</taxon>
        <taxon>Lophotrochozoa</taxon>
        <taxon>Mollusca</taxon>
        <taxon>Bivalvia</taxon>
        <taxon>Autobranchia</taxon>
        <taxon>Pteriomorphia</taxon>
        <taxon>Arcoida</taxon>
        <taxon>Arcoidea</taxon>
        <taxon>Arcidae</taxon>
        <taxon>Tegillarca</taxon>
    </lineage>
</organism>
<dbReference type="Pfam" id="PF00168">
    <property type="entry name" value="C2"/>
    <property type="match status" value="2"/>
</dbReference>
<dbReference type="Gene3D" id="2.60.40.150">
    <property type="entry name" value="C2 domain"/>
    <property type="match status" value="1"/>
</dbReference>
<evidence type="ECO:0000313" key="2">
    <source>
        <dbReference type="EMBL" id="KAJ8301601.1"/>
    </source>
</evidence>
<dbReference type="SUPFAM" id="SSF49562">
    <property type="entry name" value="C2 domain (Calcium/lipid-binding domain, CaLB)"/>
    <property type="match status" value="2"/>
</dbReference>
<dbReference type="PROSITE" id="PS50004">
    <property type="entry name" value="C2"/>
    <property type="match status" value="1"/>
</dbReference>
<name>A0ABQ9ECP7_TEGGR</name>
<protein>
    <recommendedName>
        <fullName evidence="1">C2 domain-containing protein</fullName>
    </recommendedName>
</protein>
<dbReference type="InterPro" id="IPR045052">
    <property type="entry name" value="Copine"/>
</dbReference>
<accession>A0ABQ9ECP7</accession>
<reference evidence="2 3" key="1">
    <citation type="submission" date="2022-12" db="EMBL/GenBank/DDBJ databases">
        <title>Chromosome-level genome of Tegillarca granosa.</title>
        <authorList>
            <person name="Kim J."/>
        </authorList>
    </citation>
    <scope>NUCLEOTIDE SEQUENCE [LARGE SCALE GENOMIC DNA]</scope>
    <source>
        <strain evidence="2">Teg-2019</strain>
        <tissue evidence="2">Adductor muscle</tissue>
    </source>
</reference>
<dbReference type="Pfam" id="PF07002">
    <property type="entry name" value="Copine"/>
    <property type="match status" value="2"/>
</dbReference>
<dbReference type="InterPro" id="IPR000008">
    <property type="entry name" value="C2_dom"/>
</dbReference>
<gene>
    <name evidence="2" type="ORF">KUTeg_020588</name>
</gene>
<dbReference type="PANTHER" id="PTHR10857:SF106">
    <property type="entry name" value="C2 DOMAIN-CONTAINING PROTEIN"/>
    <property type="match status" value="1"/>
</dbReference>
<dbReference type="PANTHER" id="PTHR10857">
    <property type="entry name" value="COPINE"/>
    <property type="match status" value="1"/>
</dbReference>
<evidence type="ECO:0000313" key="3">
    <source>
        <dbReference type="Proteomes" id="UP001217089"/>
    </source>
</evidence>